<accession>A0A6A7Y1L0</accession>
<evidence type="ECO:0000256" key="1">
    <source>
        <dbReference type="ARBA" id="ARBA00001947"/>
    </source>
</evidence>
<reference evidence="6 7" key="1">
    <citation type="submission" date="2019-09" db="EMBL/GenBank/DDBJ databases">
        <title>Segnochrobactrum spirostomi gen. nov., sp. nov., isolated from the ciliate Spirostomum cf. yagiui and description of a novel family, Segnochrobactraceae fam. nov. within the order Rhizobiales of the class Alphaproteobacteria.</title>
        <authorList>
            <person name="Akter S."/>
            <person name="Shazib S.U.A."/>
            <person name="Shin M.K."/>
        </authorList>
    </citation>
    <scope>NUCLEOTIDE SEQUENCE [LARGE SCALE GENOMIC DNA]</scope>
    <source>
        <strain evidence="6 7">Sp-1</strain>
    </source>
</reference>
<dbReference type="Gene3D" id="3.60.15.10">
    <property type="entry name" value="Ribonuclease Z/Hydroxyacylglutathione hydrolase-like"/>
    <property type="match status" value="1"/>
</dbReference>
<dbReference type="PANTHER" id="PTHR46233">
    <property type="entry name" value="HYDROXYACYLGLUTATHIONE HYDROLASE GLOC"/>
    <property type="match status" value="1"/>
</dbReference>
<comment type="cofactor">
    <cofactor evidence="1">
        <name>Zn(2+)</name>
        <dbReference type="ChEBI" id="CHEBI:29105"/>
    </cofactor>
</comment>
<comment type="caution">
    <text evidence="6">The sequence shown here is derived from an EMBL/GenBank/DDBJ whole genome shotgun (WGS) entry which is preliminary data.</text>
</comment>
<dbReference type="InterPro" id="IPR051453">
    <property type="entry name" value="MBL_Glyoxalase_II"/>
</dbReference>
<evidence type="ECO:0000256" key="2">
    <source>
        <dbReference type="ARBA" id="ARBA00022723"/>
    </source>
</evidence>
<dbReference type="SUPFAM" id="SSF56281">
    <property type="entry name" value="Metallo-hydrolase/oxidoreductase"/>
    <property type="match status" value="1"/>
</dbReference>
<dbReference type="EMBL" id="VWNA01000001">
    <property type="protein sequence ID" value="MQT12950.1"/>
    <property type="molecule type" value="Genomic_DNA"/>
</dbReference>
<keyword evidence="3 6" id="KW-0378">Hydrolase</keyword>
<dbReference type="GO" id="GO:0016787">
    <property type="term" value="F:hydrolase activity"/>
    <property type="evidence" value="ECO:0007669"/>
    <property type="project" value="UniProtKB-KW"/>
</dbReference>
<dbReference type="Proteomes" id="UP000332515">
    <property type="component" value="Unassembled WGS sequence"/>
</dbReference>
<feature type="domain" description="Metallo-beta-lactamase" evidence="5">
    <location>
        <begin position="9"/>
        <end position="190"/>
    </location>
</feature>
<dbReference type="SMART" id="SM00849">
    <property type="entry name" value="Lactamase_B"/>
    <property type="match status" value="1"/>
</dbReference>
<evidence type="ECO:0000256" key="3">
    <source>
        <dbReference type="ARBA" id="ARBA00022801"/>
    </source>
</evidence>
<evidence type="ECO:0000313" key="6">
    <source>
        <dbReference type="EMBL" id="MQT12950.1"/>
    </source>
</evidence>
<dbReference type="RefSeq" id="WP_153486592.1">
    <property type="nucleotide sequence ID" value="NZ_VWNA01000001.1"/>
</dbReference>
<keyword evidence="2" id="KW-0479">Metal-binding</keyword>
<sequence>MVIPVTPIEQNASIVACRATGRAAVVDPGGDVDVLLQAIERAGATVEKILLTHGHFDHAGGAAELAERLGGVPIEGPTEKDQFLLDKLDTAGGSYGIAGLRPVKPDLYLAEGDRIAIGELVFDVYACPGHTPGHLVYVEHGAKFVLAGDTLFAGTVGRTDFSYGDGPLLVAGIKRVLMSLGDDFTVLPGHGSATTIGRERVSNPYLR</sequence>
<evidence type="ECO:0000256" key="4">
    <source>
        <dbReference type="ARBA" id="ARBA00022833"/>
    </source>
</evidence>
<dbReference type="GO" id="GO:0046872">
    <property type="term" value="F:metal ion binding"/>
    <property type="evidence" value="ECO:0007669"/>
    <property type="project" value="UniProtKB-KW"/>
</dbReference>
<dbReference type="AlphaFoldDB" id="A0A6A7Y1L0"/>
<proteinExistence type="predicted"/>
<dbReference type="Pfam" id="PF00753">
    <property type="entry name" value="Lactamase_B"/>
    <property type="match status" value="1"/>
</dbReference>
<dbReference type="PANTHER" id="PTHR46233:SF3">
    <property type="entry name" value="HYDROXYACYLGLUTATHIONE HYDROLASE GLOC"/>
    <property type="match status" value="1"/>
</dbReference>
<dbReference type="InterPro" id="IPR001279">
    <property type="entry name" value="Metallo-B-lactamas"/>
</dbReference>
<gene>
    <name evidence="6" type="ORF">F0357_09880</name>
</gene>
<evidence type="ECO:0000313" key="7">
    <source>
        <dbReference type="Proteomes" id="UP000332515"/>
    </source>
</evidence>
<dbReference type="InterPro" id="IPR036866">
    <property type="entry name" value="RibonucZ/Hydroxyglut_hydro"/>
</dbReference>
<name>A0A6A7Y1L0_9HYPH</name>
<keyword evidence="4" id="KW-0862">Zinc</keyword>
<keyword evidence="7" id="KW-1185">Reference proteome</keyword>
<protein>
    <submittedName>
        <fullName evidence="6">MBL fold metallo-hydrolase</fullName>
    </submittedName>
</protein>
<organism evidence="6 7">
    <name type="scientific">Segnochrobactrum spirostomi</name>
    <dbReference type="NCBI Taxonomy" id="2608987"/>
    <lineage>
        <taxon>Bacteria</taxon>
        <taxon>Pseudomonadati</taxon>
        <taxon>Pseudomonadota</taxon>
        <taxon>Alphaproteobacteria</taxon>
        <taxon>Hyphomicrobiales</taxon>
        <taxon>Segnochrobactraceae</taxon>
        <taxon>Segnochrobactrum</taxon>
    </lineage>
</organism>
<evidence type="ECO:0000259" key="5">
    <source>
        <dbReference type="SMART" id="SM00849"/>
    </source>
</evidence>